<evidence type="ECO:0000256" key="2">
    <source>
        <dbReference type="SAM" id="Coils"/>
    </source>
</evidence>
<sequence length="722" mass="82331">MAEHEVNPEVNEDVDVEQPHTDKELAAEGTADDVSTTSQRARRSQRVRTLTEKGQEFHKELIEKAACRFRGHYEKWKAAVKDAKGAIDDKYSEDLLQHHVSKVSNAFEGVNAAYVELRRIESPDNETRQRMDTCEAITKTIIGAVAKCSNPSKSEVQGDATWKETEPISKLVASDKMSVKSHHTKLSSRSRVSSRSSSRLSAKRQDAAADVAALQVLLEQETHMKEIERQEAEIAQRQRALEAKRTEVERLETIKKLNAAKARQQVYEQSECSDEEIYSLLHHSPAKNNEVKSENNDSHCKQCSSPQIMTPQREVNTTDLVKAFAESLSVSRLPVPEPTIFSGDPIRYNDWKISFQTLIDRKNIPVEEKTYYLRKYVSGPAKKAIEGYFPLGTESAYYAAWSVLEERYGNPFLVAKAYRDKLDAWPKISSKDSMELQAFADFLCCCKTAMLQIKGLEVFNDCNENQKMLAKLPDWLTSRWNRKVMEVQEENHTFPSFSQFVDFISWEAKIACNPITSLFALKPIEIESTKTQRIKGYGAKVLATNLNERSVSTSCAYCEKLGHSLLNCWKFMSESIHERLNFVQDKKLCFGCLKSGHHSKDCESRATCDTCDKNIQHVFMITVPEKKEQEKVKPAVTGQDKETQTLYKTIPSHQQQAKKHLTESHRMLMTLTHPPLFQYGCQLKASQSMKFFCTRSLIRRATQPSFSKKQHKLCILKVNQLS</sequence>
<keyword evidence="1" id="KW-0479">Metal-binding</keyword>
<reference evidence="6" key="1">
    <citation type="submission" date="2025-08" db="UniProtKB">
        <authorList>
            <consortium name="RefSeq"/>
        </authorList>
    </citation>
    <scope>IDENTIFICATION</scope>
    <source>
        <strain evidence="6">Wakin</strain>
        <tissue evidence="6">Muscle</tissue>
    </source>
</reference>
<evidence type="ECO:0000313" key="5">
    <source>
        <dbReference type="Proteomes" id="UP000515129"/>
    </source>
</evidence>
<feature type="region of interest" description="Disordered" evidence="3">
    <location>
        <begin position="1"/>
        <end position="49"/>
    </location>
</feature>
<dbReference type="PANTHER" id="PTHR47331">
    <property type="entry name" value="PHD-TYPE DOMAIN-CONTAINING PROTEIN"/>
    <property type="match status" value="1"/>
</dbReference>
<keyword evidence="1" id="KW-0863">Zinc-finger</keyword>
<proteinExistence type="predicted"/>
<feature type="domain" description="CCHC-type" evidence="4">
    <location>
        <begin position="589"/>
        <end position="604"/>
    </location>
</feature>
<dbReference type="PANTHER" id="PTHR47331:SF5">
    <property type="entry name" value="RIBONUCLEASE H"/>
    <property type="match status" value="1"/>
</dbReference>
<protein>
    <submittedName>
        <fullName evidence="6">Uncharacterized protein LOC113072346</fullName>
    </submittedName>
</protein>
<feature type="compositionally biased region" description="Basic residues" evidence="3">
    <location>
        <begin position="179"/>
        <end position="188"/>
    </location>
</feature>
<organism evidence="5 6">
    <name type="scientific">Carassius auratus</name>
    <name type="common">Goldfish</name>
    <dbReference type="NCBI Taxonomy" id="7957"/>
    <lineage>
        <taxon>Eukaryota</taxon>
        <taxon>Metazoa</taxon>
        <taxon>Chordata</taxon>
        <taxon>Craniata</taxon>
        <taxon>Vertebrata</taxon>
        <taxon>Euteleostomi</taxon>
        <taxon>Actinopterygii</taxon>
        <taxon>Neopterygii</taxon>
        <taxon>Teleostei</taxon>
        <taxon>Ostariophysi</taxon>
        <taxon>Cypriniformes</taxon>
        <taxon>Cyprinidae</taxon>
        <taxon>Cyprininae</taxon>
        <taxon>Carassius</taxon>
    </lineage>
</organism>
<dbReference type="RefSeq" id="XP_026101153.1">
    <property type="nucleotide sequence ID" value="XM_026245368.1"/>
</dbReference>
<feature type="compositionally biased region" description="Basic and acidic residues" evidence="3">
    <location>
        <begin position="289"/>
        <end position="300"/>
    </location>
</feature>
<dbReference type="Proteomes" id="UP000515129">
    <property type="component" value="Unplaced"/>
</dbReference>
<name>A0A6P6MXT9_CARAU</name>
<dbReference type="OrthoDB" id="8046937at2759"/>
<evidence type="ECO:0000259" key="4">
    <source>
        <dbReference type="PROSITE" id="PS50158"/>
    </source>
</evidence>
<evidence type="ECO:0000313" key="6">
    <source>
        <dbReference type="RefSeq" id="XP_026101153.1"/>
    </source>
</evidence>
<feature type="coiled-coil region" evidence="2">
    <location>
        <begin position="218"/>
        <end position="254"/>
    </location>
</feature>
<keyword evidence="5" id="KW-1185">Reference proteome</keyword>
<dbReference type="KEGG" id="caua:113072346"/>
<feature type="compositionally biased region" description="Basic and acidic residues" evidence="3">
    <location>
        <begin position="17"/>
        <end position="26"/>
    </location>
</feature>
<dbReference type="AlphaFoldDB" id="A0A6P6MXT9"/>
<keyword evidence="2" id="KW-0175">Coiled coil</keyword>
<evidence type="ECO:0000256" key="3">
    <source>
        <dbReference type="SAM" id="MobiDB-lite"/>
    </source>
</evidence>
<feature type="region of interest" description="Disordered" evidence="3">
    <location>
        <begin position="173"/>
        <end position="205"/>
    </location>
</feature>
<dbReference type="GO" id="GO:0003676">
    <property type="term" value="F:nucleic acid binding"/>
    <property type="evidence" value="ECO:0007669"/>
    <property type="project" value="InterPro"/>
</dbReference>
<feature type="region of interest" description="Disordered" evidence="3">
    <location>
        <begin position="288"/>
        <end position="309"/>
    </location>
</feature>
<dbReference type="GeneID" id="113072346"/>
<feature type="compositionally biased region" description="Low complexity" evidence="3">
    <location>
        <begin position="189"/>
        <end position="200"/>
    </location>
</feature>
<keyword evidence="1" id="KW-0862">Zinc</keyword>
<gene>
    <name evidence="6" type="primary">LOC113072346</name>
</gene>
<dbReference type="InterPro" id="IPR001878">
    <property type="entry name" value="Znf_CCHC"/>
</dbReference>
<accession>A0A6P6MXT9</accession>
<dbReference type="Pfam" id="PF03564">
    <property type="entry name" value="DUF1759"/>
    <property type="match status" value="1"/>
</dbReference>
<dbReference type="Gene3D" id="4.10.60.10">
    <property type="entry name" value="Zinc finger, CCHC-type"/>
    <property type="match status" value="1"/>
</dbReference>
<evidence type="ECO:0000256" key="1">
    <source>
        <dbReference type="PROSITE-ProRule" id="PRU00047"/>
    </source>
</evidence>
<dbReference type="SMART" id="SM00343">
    <property type="entry name" value="ZnF_C2HC"/>
    <property type="match status" value="2"/>
</dbReference>
<dbReference type="GO" id="GO:0008270">
    <property type="term" value="F:zinc ion binding"/>
    <property type="evidence" value="ECO:0007669"/>
    <property type="project" value="UniProtKB-KW"/>
</dbReference>
<dbReference type="InterPro" id="IPR005312">
    <property type="entry name" value="DUF1759"/>
</dbReference>
<dbReference type="PROSITE" id="PS50158">
    <property type="entry name" value="ZF_CCHC"/>
    <property type="match status" value="1"/>
</dbReference>